<feature type="transmembrane region" description="Helical" evidence="2">
    <location>
        <begin position="334"/>
        <end position="357"/>
    </location>
</feature>
<feature type="transmembrane region" description="Helical" evidence="2">
    <location>
        <begin position="299"/>
        <end position="322"/>
    </location>
</feature>
<keyword evidence="2" id="KW-0472">Membrane</keyword>
<sequence length="618" mass="67131">MSTSYGVYAPASDISPASVVQTIVASSSLPSITQAATTTAPTSTHTSSTSTPTLPAVLQIYSSAANGVFGIDEQDFLAAPFDELCRGQDCIAACEDQTRLYQDIPDGINSNMNTYGRPGADGTLNMTLFGLCSNLGQAQLVGEAHPDTAAFFTPNNSEARIEGIVSDMATCLAGTCELTRHPNECSDPCSYESLVYNQSSMDINGGVFRCINTLCANTCGLPYADRDTFGVGTLLSYFIQVSLVFICAVALLATSQVSDDAFSARGSLSAFRRPLKNFLVIQCFFGTIVTIMSTEVNPLTGYVLIFVAIDGFLCPMFTLMLLHHCGIRFKYLTTLTIISWAFSSGVFLRLVSVLSIMSSDQSAMQGGLREIFQVSSCGGSSAMMLCQQMLGTNPLSYMTGFYNSRYVPSLRTVPLLWAWSTVVLLSLVMAQCMPTLQDTVAHKWREAALSLRIPQPVARALPITISSMGFVLAIAYYLDMVVLYKNMDLIDWHGWDFGQVVAFLLWLPTLIELGNAALPSRHMNRYMVDGESGAMAGAPGSSLPLRETNPTPEKRGPARGKDGPVVALEVFLEDLYYEDLYMVEYRFSMVKLTALFSRHPGLQGFSRTAIEGKNEAYS</sequence>
<gene>
    <name evidence="3" type="ORF">SUNI508_03881</name>
</gene>
<feature type="region of interest" description="Disordered" evidence="1">
    <location>
        <begin position="537"/>
        <end position="560"/>
    </location>
</feature>
<reference evidence="3 4" key="1">
    <citation type="journal article" date="2024" name="J. Plant Pathol.">
        <title>Sequence and assembly of the genome of Seiridium unicorne, isolate CBS 538.82, causal agent of cypress canker disease.</title>
        <authorList>
            <person name="Scali E."/>
            <person name="Rocca G.D."/>
            <person name="Danti R."/>
            <person name="Garbelotto M."/>
            <person name="Barberini S."/>
            <person name="Baroncelli R."/>
            <person name="Emiliani G."/>
        </authorList>
    </citation>
    <scope>NUCLEOTIDE SEQUENCE [LARGE SCALE GENOMIC DNA]</scope>
    <source>
        <strain evidence="3 4">BM-138-508</strain>
    </source>
</reference>
<evidence type="ECO:0000256" key="1">
    <source>
        <dbReference type="SAM" id="MobiDB-lite"/>
    </source>
</evidence>
<evidence type="ECO:0000313" key="3">
    <source>
        <dbReference type="EMBL" id="KAK9423865.1"/>
    </source>
</evidence>
<feature type="transmembrane region" description="Helical" evidence="2">
    <location>
        <begin position="275"/>
        <end position="293"/>
    </location>
</feature>
<dbReference type="Proteomes" id="UP001408356">
    <property type="component" value="Unassembled WGS sequence"/>
</dbReference>
<feature type="transmembrane region" description="Helical" evidence="2">
    <location>
        <begin position="234"/>
        <end position="254"/>
    </location>
</feature>
<feature type="transmembrane region" description="Helical" evidence="2">
    <location>
        <begin position="457"/>
        <end position="477"/>
    </location>
</feature>
<feature type="transmembrane region" description="Helical" evidence="2">
    <location>
        <begin position="416"/>
        <end position="436"/>
    </location>
</feature>
<keyword evidence="2" id="KW-0812">Transmembrane</keyword>
<feature type="transmembrane region" description="Helical" evidence="2">
    <location>
        <begin position="497"/>
        <end position="518"/>
    </location>
</feature>
<keyword evidence="2" id="KW-1133">Transmembrane helix</keyword>
<proteinExistence type="predicted"/>
<dbReference type="EMBL" id="JARVKF010000057">
    <property type="protein sequence ID" value="KAK9423865.1"/>
    <property type="molecule type" value="Genomic_DNA"/>
</dbReference>
<evidence type="ECO:0000256" key="2">
    <source>
        <dbReference type="SAM" id="Phobius"/>
    </source>
</evidence>
<evidence type="ECO:0000313" key="4">
    <source>
        <dbReference type="Proteomes" id="UP001408356"/>
    </source>
</evidence>
<organism evidence="3 4">
    <name type="scientific">Seiridium unicorne</name>
    <dbReference type="NCBI Taxonomy" id="138068"/>
    <lineage>
        <taxon>Eukaryota</taxon>
        <taxon>Fungi</taxon>
        <taxon>Dikarya</taxon>
        <taxon>Ascomycota</taxon>
        <taxon>Pezizomycotina</taxon>
        <taxon>Sordariomycetes</taxon>
        <taxon>Xylariomycetidae</taxon>
        <taxon>Amphisphaeriales</taxon>
        <taxon>Sporocadaceae</taxon>
        <taxon>Seiridium</taxon>
    </lineage>
</organism>
<protein>
    <submittedName>
        <fullName evidence="3">Uncharacterized protein</fullName>
    </submittedName>
</protein>
<keyword evidence="4" id="KW-1185">Reference proteome</keyword>
<name>A0ABR2VAC7_9PEZI</name>
<accession>A0ABR2VAC7</accession>
<comment type="caution">
    <text evidence="3">The sequence shown here is derived from an EMBL/GenBank/DDBJ whole genome shotgun (WGS) entry which is preliminary data.</text>
</comment>